<accession>A0ABM0MVM2</accession>
<feature type="compositionally biased region" description="Low complexity" evidence="1">
    <location>
        <begin position="252"/>
        <end position="263"/>
    </location>
</feature>
<feature type="region of interest" description="Disordered" evidence="1">
    <location>
        <begin position="243"/>
        <end position="264"/>
    </location>
</feature>
<dbReference type="PANTHER" id="PTHR19290:SF163">
    <property type="entry name" value="BASIC HELIX-LOOP-HELIX NEURAL TRANSCRIPTION FACTOR TAP"/>
    <property type="match status" value="1"/>
</dbReference>
<evidence type="ECO:0000259" key="2">
    <source>
        <dbReference type="PROSITE" id="PS50888"/>
    </source>
</evidence>
<feature type="compositionally biased region" description="Low complexity" evidence="1">
    <location>
        <begin position="648"/>
        <end position="668"/>
    </location>
</feature>
<dbReference type="PROSITE" id="PS50888">
    <property type="entry name" value="BHLH"/>
    <property type="match status" value="1"/>
</dbReference>
<keyword evidence="3" id="KW-1185">Reference proteome</keyword>
<evidence type="ECO:0000313" key="3">
    <source>
        <dbReference type="Proteomes" id="UP000694865"/>
    </source>
</evidence>
<dbReference type="Pfam" id="PF00010">
    <property type="entry name" value="HLH"/>
    <property type="match status" value="1"/>
</dbReference>
<dbReference type="CDD" id="cd11422">
    <property type="entry name" value="bHLH_TS_FIGLA"/>
    <property type="match status" value="1"/>
</dbReference>
<dbReference type="SMART" id="SM00353">
    <property type="entry name" value="HLH"/>
    <property type="match status" value="1"/>
</dbReference>
<feature type="domain" description="BHLH" evidence="2">
    <location>
        <begin position="522"/>
        <end position="583"/>
    </location>
</feature>
<dbReference type="InterPro" id="IPR050359">
    <property type="entry name" value="bHLH_transcription_factors"/>
</dbReference>
<feature type="region of interest" description="Disordered" evidence="1">
    <location>
        <begin position="645"/>
        <end position="668"/>
    </location>
</feature>
<dbReference type="SUPFAM" id="SSF47459">
    <property type="entry name" value="HLH, helix-loop-helix DNA-binding domain"/>
    <property type="match status" value="1"/>
</dbReference>
<protein>
    <submittedName>
        <fullName evidence="4">Uncharacterized threonine-rich GPI-anchored glycoprotein PJ4664.02-like</fullName>
    </submittedName>
</protein>
<dbReference type="Proteomes" id="UP000694865">
    <property type="component" value="Unplaced"/>
</dbReference>
<proteinExistence type="predicted"/>
<dbReference type="GeneID" id="102809933"/>
<dbReference type="InterPro" id="IPR036638">
    <property type="entry name" value="HLH_DNA-bd_sf"/>
</dbReference>
<dbReference type="RefSeq" id="XP_006824063.1">
    <property type="nucleotide sequence ID" value="XM_006824000.1"/>
</dbReference>
<gene>
    <name evidence="4" type="primary">LOC102809933</name>
</gene>
<dbReference type="PANTHER" id="PTHR19290">
    <property type="entry name" value="BASIC HELIX-LOOP-HELIX PROTEIN NEUROGENIN-RELATED"/>
    <property type="match status" value="1"/>
</dbReference>
<evidence type="ECO:0000256" key="1">
    <source>
        <dbReference type="SAM" id="MobiDB-lite"/>
    </source>
</evidence>
<dbReference type="Gene3D" id="4.10.280.10">
    <property type="entry name" value="Helix-loop-helix DNA-binding domain"/>
    <property type="match status" value="1"/>
</dbReference>
<sequence length="668" mass="73263">MDNFVPRAAAQQTYTAYPGVNPCVVGFQNMFPAPQLNSNSLFTRPYLLPLPQDYGVLQCGGRQTYQPRSIYPSQPQLLVPRQVQPRGLLARPCATATGAIQAGGYLNSRPVFDHQTILQSSNNVVVRPNASNILGSRVQTQNAPSLVHSSYIPSLPGTSISVYNHFLHSSATGDNCNVPCRPVIYETIPDEPTPASEHCENDRVSENVDDSITIQSSAENPGEYNGDIAVGFASVDVISEREQAYSDDVDGKTPPVTKGTPPGMEECNCIHTPPPIVRTLRPPSQNFSAKRKTHLDSKTAILSSLRPIRPKSSVQGIPLAISPSNVTNLPPSHTASRRGPTADFIPLRCNDVIQSNNPVNIPPTFQQIQQNNSFCNQFQNILPVNSLQITNSMMTTPSAPVTTTTSSNISLNPTYISQSQSFLPPIAPMPPTTLSAPNVVMATSITESGAPVQCIPVQIQRPISSQTLLNARPPNTTIRPQQRLRCRVSRRRKKTPLRLLLKETHRMPSNKGSSPETDSKEFVRRKANARERIRVNKLNSAFDLLRSVLPKDLLMKTEHTGKRVFKMSKVETLRCAISYMHKLEMILRKPTTSATGHVVPQLQSRQEGMKYFSVEEMPPPMMISYTGAPSVVQVLPSRNVSILPAPTPIDNNNNNNSNIPVNNDSSAS</sequence>
<evidence type="ECO:0000313" key="4">
    <source>
        <dbReference type="RefSeq" id="XP_006824063.1"/>
    </source>
</evidence>
<name>A0ABM0MVM2_SACKO</name>
<reference evidence="4" key="1">
    <citation type="submission" date="2025-08" db="UniProtKB">
        <authorList>
            <consortium name="RefSeq"/>
        </authorList>
    </citation>
    <scope>IDENTIFICATION</scope>
    <source>
        <tissue evidence="4">Testes</tissue>
    </source>
</reference>
<dbReference type="InterPro" id="IPR011598">
    <property type="entry name" value="bHLH_dom"/>
</dbReference>
<organism evidence="3 4">
    <name type="scientific">Saccoglossus kowalevskii</name>
    <name type="common">Acorn worm</name>
    <dbReference type="NCBI Taxonomy" id="10224"/>
    <lineage>
        <taxon>Eukaryota</taxon>
        <taxon>Metazoa</taxon>
        <taxon>Hemichordata</taxon>
        <taxon>Enteropneusta</taxon>
        <taxon>Harrimaniidae</taxon>
        <taxon>Saccoglossus</taxon>
    </lineage>
</organism>